<dbReference type="InterPro" id="IPR023179">
    <property type="entry name" value="GTP-bd_ortho_bundle_sf"/>
</dbReference>
<reference evidence="6 7" key="1">
    <citation type="submission" date="2023-10" db="EMBL/GenBank/DDBJ databases">
        <title>Draft Genome Sequence of Candida saopaulonensis from a very Premature Infant with Sepsis.</title>
        <authorList>
            <person name="Ning Y."/>
            <person name="Dai R."/>
            <person name="Xiao M."/>
            <person name="Xu Y."/>
            <person name="Yan Q."/>
            <person name="Zhang L."/>
        </authorList>
    </citation>
    <scope>NUCLEOTIDE SEQUENCE [LARGE SCALE GENOMIC DNA]</scope>
    <source>
        <strain evidence="6 7">19XY460</strain>
    </source>
</reference>
<dbReference type="AlphaFoldDB" id="A0AAX4H5Y0"/>
<gene>
    <name evidence="6" type="ORF">PUMCH_001232</name>
</gene>
<dbReference type="InterPro" id="IPR006073">
    <property type="entry name" value="GTP-bd"/>
</dbReference>
<dbReference type="PANTHER" id="PTHR45782:SF4">
    <property type="entry name" value="MITOCHONDRIAL RIBOSOME-ASSOCIATED GTPASE 1"/>
    <property type="match status" value="1"/>
</dbReference>
<evidence type="ECO:0000259" key="5">
    <source>
        <dbReference type="PROSITE" id="PS51721"/>
    </source>
</evidence>
<dbReference type="EMBL" id="CP138894">
    <property type="protein sequence ID" value="WPK23980.1"/>
    <property type="molecule type" value="Genomic_DNA"/>
</dbReference>
<dbReference type="CDD" id="cd01856">
    <property type="entry name" value="YlqF"/>
    <property type="match status" value="1"/>
</dbReference>
<dbReference type="Gene3D" id="1.10.1580.10">
    <property type="match status" value="1"/>
</dbReference>
<evidence type="ECO:0000313" key="7">
    <source>
        <dbReference type="Proteomes" id="UP001338582"/>
    </source>
</evidence>
<dbReference type="PROSITE" id="PS51721">
    <property type="entry name" value="G_CP"/>
    <property type="match status" value="1"/>
</dbReference>
<accession>A0AAX4H5Y0</accession>
<dbReference type="Proteomes" id="UP001338582">
    <property type="component" value="Chromosome 1"/>
</dbReference>
<protein>
    <recommendedName>
        <fullName evidence="5">CP-type G domain-containing protein</fullName>
    </recommendedName>
</protein>
<dbReference type="GO" id="GO:0003924">
    <property type="term" value="F:GTPase activity"/>
    <property type="evidence" value="ECO:0007669"/>
    <property type="project" value="TreeGrafter"/>
</dbReference>
<dbReference type="GeneID" id="88172298"/>
<dbReference type="Gene3D" id="3.40.50.300">
    <property type="entry name" value="P-loop containing nucleotide triphosphate hydrolases"/>
    <property type="match status" value="1"/>
</dbReference>
<dbReference type="GO" id="GO:0032543">
    <property type="term" value="P:mitochondrial translation"/>
    <property type="evidence" value="ECO:0007669"/>
    <property type="project" value="TreeGrafter"/>
</dbReference>
<dbReference type="SUPFAM" id="SSF52540">
    <property type="entry name" value="P-loop containing nucleoside triphosphate hydrolases"/>
    <property type="match status" value="1"/>
</dbReference>
<organism evidence="6 7">
    <name type="scientific">Australozyma saopauloensis</name>
    <dbReference type="NCBI Taxonomy" id="291208"/>
    <lineage>
        <taxon>Eukaryota</taxon>
        <taxon>Fungi</taxon>
        <taxon>Dikarya</taxon>
        <taxon>Ascomycota</taxon>
        <taxon>Saccharomycotina</taxon>
        <taxon>Pichiomycetes</taxon>
        <taxon>Metschnikowiaceae</taxon>
        <taxon>Australozyma</taxon>
    </lineage>
</organism>
<feature type="domain" description="CP-type G" evidence="5">
    <location>
        <begin position="32"/>
        <end position="208"/>
    </location>
</feature>
<evidence type="ECO:0000256" key="4">
    <source>
        <dbReference type="SAM" id="MobiDB-lite"/>
    </source>
</evidence>
<feature type="region of interest" description="Disordered" evidence="4">
    <location>
        <begin position="344"/>
        <end position="364"/>
    </location>
</feature>
<dbReference type="InterPro" id="IPR027417">
    <property type="entry name" value="P-loop_NTPase"/>
</dbReference>
<evidence type="ECO:0000313" key="6">
    <source>
        <dbReference type="EMBL" id="WPK23980.1"/>
    </source>
</evidence>
<dbReference type="InterPro" id="IPR030378">
    <property type="entry name" value="G_CP_dom"/>
</dbReference>
<dbReference type="RefSeq" id="XP_062876364.1">
    <property type="nucleotide sequence ID" value="XM_063020294.1"/>
</dbReference>
<name>A0AAX4H5Y0_9ASCO</name>
<dbReference type="KEGG" id="asau:88172298"/>
<keyword evidence="7" id="KW-1185">Reference proteome</keyword>
<sequence length="375" mass="42368">MSKPLARAASFVPRTVFPEYNLTLSNFKGHHQKALTKFGHLAPQIDLILEVRDSRAPISTTNVLFDKVLARKQKIVLYSKKDLSVVKPHLLKKWHENEKFLFVDARSRRDAKRVLEALKEHVELLSPPPPLGLRTMIIGMPNVGKSTLVNTLREEGYSSKGPKTISTKQKKVARTGGQPGVTRNTSEIIRLSRDPDVLVYDTPGVFLPTVKDSKTMLALGLVGCLHTSFIDPVIQADYLLYVLNLQDPSGQLYSEYIKFPTNDINELLYHIAKSRKKLRPDGSFDELGMSIHFVNVWRQGKDSRYRGLFDESAILESDSDEIKLLKREELSRVEATSVHQRIAGSLGHDGTGMSKDRKRTAKDREADLKNQLFKL</sequence>
<comment type="function">
    <text evidence="1">May be involved in the mitochondrial lipid metabolism.</text>
</comment>
<dbReference type="PANTHER" id="PTHR45782">
    <property type="entry name" value="MITOCHONDRIAL RIBOSOME-ASSOCIATED GTPASE 1"/>
    <property type="match status" value="1"/>
</dbReference>
<evidence type="ECO:0000256" key="1">
    <source>
        <dbReference type="ARBA" id="ARBA00003269"/>
    </source>
</evidence>
<dbReference type="PRINTS" id="PR00326">
    <property type="entry name" value="GTP1OBG"/>
</dbReference>
<dbReference type="GO" id="GO:0005525">
    <property type="term" value="F:GTP binding"/>
    <property type="evidence" value="ECO:0007669"/>
    <property type="project" value="UniProtKB-KW"/>
</dbReference>
<proteinExistence type="predicted"/>
<dbReference type="Pfam" id="PF01926">
    <property type="entry name" value="MMR_HSR1"/>
    <property type="match status" value="1"/>
</dbReference>
<evidence type="ECO:0000256" key="3">
    <source>
        <dbReference type="ARBA" id="ARBA00023134"/>
    </source>
</evidence>
<evidence type="ECO:0000256" key="2">
    <source>
        <dbReference type="ARBA" id="ARBA00022741"/>
    </source>
</evidence>
<keyword evidence="2" id="KW-0547">Nucleotide-binding</keyword>
<dbReference type="GO" id="GO:0005739">
    <property type="term" value="C:mitochondrion"/>
    <property type="evidence" value="ECO:0007669"/>
    <property type="project" value="TreeGrafter"/>
</dbReference>
<keyword evidence="3" id="KW-0342">GTP-binding</keyword>